<name>A0A0M9UBJ5_9CHLR</name>
<accession>A0A0M9UBJ5</accession>
<organism evidence="2 3">
    <name type="scientific">Ardenticatena maritima</name>
    <dbReference type="NCBI Taxonomy" id="872965"/>
    <lineage>
        <taxon>Bacteria</taxon>
        <taxon>Bacillati</taxon>
        <taxon>Chloroflexota</taxon>
        <taxon>Ardenticatenia</taxon>
        <taxon>Ardenticatenales</taxon>
        <taxon>Ardenticatenaceae</taxon>
        <taxon>Ardenticatena</taxon>
    </lineage>
</organism>
<dbReference type="EMBL" id="BBZA01000015">
    <property type="protein sequence ID" value="GAP61820.1"/>
    <property type="molecule type" value="Genomic_DNA"/>
</dbReference>
<comment type="caution">
    <text evidence="2">The sequence shown here is derived from an EMBL/GenBank/DDBJ whole genome shotgun (WGS) entry which is preliminary data.</text>
</comment>
<evidence type="ECO:0000313" key="3">
    <source>
        <dbReference type="Proteomes" id="UP000037784"/>
    </source>
</evidence>
<sequence>MEKPMPTTERPPQEPDATKRPEPPRREPLRTDDTECWLCGGPVIKRHCKIICQVCGFMRDCSDP</sequence>
<evidence type="ECO:0000313" key="2">
    <source>
        <dbReference type="EMBL" id="GAP61820.1"/>
    </source>
</evidence>
<dbReference type="AlphaFoldDB" id="A0A0M9UBJ5"/>
<feature type="compositionally biased region" description="Basic and acidic residues" evidence="1">
    <location>
        <begin position="11"/>
        <end position="33"/>
    </location>
</feature>
<proteinExistence type="predicted"/>
<feature type="region of interest" description="Disordered" evidence="1">
    <location>
        <begin position="1"/>
        <end position="33"/>
    </location>
</feature>
<dbReference type="STRING" id="872965.SE16_10410"/>
<dbReference type="Proteomes" id="UP000037784">
    <property type="component" value="Unassembled WGS sequence"/>
</dbReference>
<dbReference type="InParanoid" id="A0A0M9UBJ5"/>
<protein>
    <submittedName>
        <fullName evidence="2">Uncharacterized protein</fullName>
    </submittedName>
</protein>
<evidence type="ECO:0000256" key="1">
    <source>
        <dbReference type="SAM" id="MobiDB-lite"/>
    </source>
</evidence>
<keyword evidence="3" id="KW-1185">Reference proteome</keyword>
<reference evidence="3" key="2">
    <citation type="submission" date="2015-08" db="EMBL/GenBank/DDBJ databases">
        <title>Draft Genome Sequence of a Heterotrophic Facultative Anaerobic Bacterium Ardenticatena maritima Strain 110S.</title>
        <authorList>
            <person name="Kawaichi S."/>
            <person name="Yoshida T."/>
            <person name="Sako Y."/>
            <person name="Nakamura R."/>
        </authorList>
    </citation>
    <scope>NUCLEOTIDE SEQUENCE [LARGE SCALE GENOMIC DNA]</scope>
    <source>
        <strain evidence="3">110S</strain>
    </source>
</reference>
<reference evidence="2 3" key="1">
    <citation type="journal article" date="2015" name="Genome Announc.">
        <title>Draft Genome Sequence of a Heterotrophic Facultative Anaerobic Thermophilic Bacterium, Ardenticatena maritima Strain 110ST.</title>
        <authorList>
            <person name="Kawaichi S."/>
            <person name="Yoshida T."/>
            <person name="Sako Y."/>
            <person name="Nakamura R."/>
        </authorList>
    </citation>
    <scope>NUCLEOTIDE SEQUENCE [LARGE SCALE GENOMIC DNA]</scope>
    <source>
        <strain evidence="2 3">110S</strain>
    </source>
</reference>
<gene>
    <name evidence="2" type="ORF">ARMA_0243</name>
</gene>